<gene>
    <name evidence="2" type="ORF">DCF25_02355</name>
</gene>
<evidence type="ECO:0000313" key="3">
    <source>
        <dbReference type="Proteomes" id="UP000249354"/>
    </source>
</evidence>
<reference evidence="3" key="1">
    <citation type="submission" date="2018-04" db="EMBL/GenBank/DDBJ databases">
        <authorList>
            <person name="Cornet L."/>
        </authorList>
    </citation>
    <scope>NUCLEOTIDE SEQUENCE [LARGE SCALE GENOMIC DNA]</scope>
</reference>
<accession>A0A2W4WJS3</accession>
<comment type="caution">
    <text evidence="2">The sequence shown here is derived from an EMBL/GenBank/DDBJ whole genome shotgun (WGS) entry which is preliminary data.</text>
</comment>
<dbReference type="AlphaFoldDB" id="A0A2W4WJS3"/>
<evidence type="ECO:0000256" key="1">
    <source>
        <dbReference type="SAM" id="Phobius"/>
    </source>
</evidence>
<organism evidence="2 3">
    <name type="scientific">Leptolyngbya foveolarum</name>
    <dbReference type="NCBI Taxonomy" id="47253"/>
    <lineage>
        <taxon>Bacteria</taxon>
        <taxon>Bacillati</taxon>
        <taxon>Cyanobacteriota</taxon>
        <taxon>Cyanophyceae</taxon>
        <taxon>Leptolyngbyales</taxon>
        <taxon>Leptolyngbyaceae</taxon>
        <taxon>Leptolyngbya group</taxon>
        <taxon>Leptolyngbya</taxon>
    </lineage>
</organism>
<protein>
    <submittedName>
        <fullName evidence="2">Uncharacterized protein</fullName>
    </submittedName>
</protein>
<evidence type="ECO:0000313" key="2">
    <source>
        <dbReference type="EMBL" id="PZO22625.1"/>
    </source>
</evidence>
<keyword evidence="1" id="KW-1133">Transmembrane helix</keyword>
<dbReference type="Proteomes" id="UP000249354">
    <property type="component" value="Unassembled WGS sequence"/>
</dbReference>
<dbReference type="EMBL" id="QBMC01000008">
    <property type="protein sequence ID" value="PZO22625.1"/>
    <property type="molecule type" value="Genomic_DNA"/>
</dbReference>
<sequence>MTSINREIAKHKILQQSNLLPLLIWASLVTGITGTVLGLLNLIIGLYIGGKDVPSLVQLQDGQSALVEPVDSQFRSDELIKAFTQESMSQLFTWNTVNQDNNGSRRVTDPGISVGTSRKVPTRAWQASFSLSSDFRETFMQEMAESFIPPGVLSGEAQSALLIESLSDPIQTKPGLWQVDMVSFLVIFDGQNPQGKATSFNKTLILRAVKPSLDPLPEETTAIQKAVYRTRSKGLEIYEIFELGSDQ</sequence>
<feature type="transmembrane region" description="Helical" evidence="1">
    <location>
        <begin position="20"/>
        <end position="48"/>
    </location>
</feature>
<reference evidence="2 3" key="2">
    <citation type="submission" date="2018-06" db="EMBL/GenBank/DDBJ databases">
        <title>Metagenomic assembly of (sub)arctic Cyanobacteria and their associated microbiome from non-axenic cultures.</title>
        <authorList>
            <person name="Baurain D."/>
        </authorList>
    </citation>
    <scope>NUCLEOTIDE SEQUENCE [LARGE SCALE GENOMIC DNA]</scope>
    <source>
        <strain evidence="2">ULC129bin1</strain>
    </source>
</reference>
<name>A0A2W4WJS3_9CYAN</name>
<proteinExistence type="predicted"/>
<keyword evidence="1" id="KW-0472">Membrane</keyword>
<keyword evidence="1" id="KW-0812">Transmembrane</keyword>